<reference evidence="1 2" key="1">
    <citation type="submission" date="2018-05" db="EMBL/GenBank/DDBJ databases">
        <title>Genomic Encyclopedia of Type Strains, Phase IV (KMG-IV): sequencing the most valuable type-strain genomes for metagenomic binning, comparative biology and taxonomic classification.</title>
        <authorList>
            <person name="Goeker M."/>
        </authorList>
    </citation>
    <scope>NUCLEOTIDE SEQUENCE [LARGE SCALE GENOMIC DNA]</scope>
    <source>
        <strain evidence="1 2">JC118</strain>
    </source>
</reference>
<dbReference type="OrthoDB" id="1938880at2"/>
<comment type="caution">
    <text evidence="1">The sequence shown here is derived from an EMBL/GenBank/DDBJ whole genome shotgun (WGS) entry which is preliminary data.</text>
</comment>
<dbReference type="AlphaFoldDB" id="A0A318KK67"/>
<name>A0A318KK67_9FIRM</name>
<dbReference type="InterPro" id="IPR054500">
    <property type="entry name" value="Phage_fiber_rpt"/>
</dbReference>
<keyword evidence="2" id="KW-1185">Reference proteome</keyword>
<protein>
    <submittedName>
        <fullName evidence="1">Uncharacterized protein</fullName>
    </submittedName>
</protein>
<dbReference type="STRING" id="1034346.GCA_000313565_03039"/>
<organism evidence="1 2">
    <name type="scientific">Dielma fastidiosa</name>
    <dbReference type="NCBI Taxonomy" id="1034346"/>
    <lineage>
        <taxon>Bacteria</taxon>
        <taxon>Bacillati</taxon>
        <taxon>Bacillota</taxon>
        <taxon>Erysipelotrichia</taxon>
        <taxon>Erysipelotrichales</taxon>
        <taxon>Erysipelotrichaceae</taxon>
        <taxon>Dielma</taxon>
    </lineage>
</organism>
<dbReference type="Proteomes" id="UP000247612">
    <property type="component" value="Unassembled WGS sequence"/>
</dbReference>
<dbReference type="Pfam" id="PF22337">
    <property type="entry name" value="Phage_fiber_rpt"/>
    <property type="match status" value="1"/>
</dbReference>
<accession>A0A318KK67</accession>
<gene>
    <name evidence="1" type="ORF">DES51_10714</name>
</gene>
<evidence type="ECO:0000313" key="2">
    <source>
        <dbReference type="Proteomes" id="UP000247612"/>
    </source>
</evidence>
<evidence type="ECO:0000313" key="1">
    <source>
        <dbReference type="EMBL" id="PXX78474.1"/>
    </source>
</evidence>
<dbReference type="RefSeq" id="WP_022939316.1">
    <property type="nucleotide sequence ID" value="NZ_CABKRQ010000008.1"/>
</dbReference>
<sequence length="626" mass="65543">MSLNDYKINTFSKPVSALADRPRITAAELKAWFDSNSTNEIKTSINSLIDALVALTGADQIGVSVEGIAQQTVFGVLTALKVLIDDRYTIAQTDSRLLLKFDDANAQDLVKTVNIDRQTGVFTVTKYDGTVETWDTAIEKVAIDAKLDGTDFVLTLVDGTEQRVSLSAFVDTYNFITSDTIQVIETVGNSSKSYTFNIRPGSIKTEMMDPQLLTTITGYVESASASAARAARSAESALTSKQDAVSSAAAALTSEHNAAQSEANALLYKTAAEESAASAETSATEAAESAKSALASKTAAANSATAALSSETKAKASETAAATAKVSAEASQTAASTSAVEAANSAASALASKNAAATSATNASASETKAKASETAALTSQTSAASSADRAEEAAKRAENIAGLEVVVKSDIINNLTSGGVEKVLSAEQGKILQTNKVDKVSGKALSTNDYTNAEKSKLAGLSNYNDTQVKSDITAANTAIGQLQTRVESVDNSKVDKVSGKGLSENDYTTAEKNKLAGLSNYDDTELRSDVEKLKQYPINEALTLLAANWSSSTPATYTVTDNRYTAAVSDWDIRPGVNMTEAETDVLSAADIDIDGSHDGYFVLTANGDKPTIDLPILIKIWRL</sequence>
<dbReference type="EMBL" id="QJKH01000007">
    <property type="protein sequence ID" value="PXX78474.1"/>
    <property type="molecule type" value="Genomic_DNA"/>
</dbReference>
<proteinExistence type="predicted"/>